<reference evidence="2 3" key="1">
    <citation type="submission" date="2016-04" db="EMBL/GenBank/DDBJ databases">
        <title>Polished mammalian reference genomes with single-molecule sequencing and chromosome conformation capture applied to the Capra hircus genome.</title>
        <authorList>
            <person name="Bickhart D.M."/>
            <person name="Koren S."/>
            <person name="Rosen B."/>
            <person name="Hastie A."/>
            <person name="Liachko I."/>
            <person name="Sullivan S.T."/>
            <person name="Burton J."/>
            <person name="Sayre B.L."/>
            <person name="Huson H.J."/>
            <person name="Lee J."/>
            <person name="Lam E."/>
            <person name="Kelley C.M."/>
            <person name="Hutchison J.L."/>
            <person name="Zhou Y."/>
            <person name="Sun J."/>
            <person name="Crisa A."/>
            <person name="Schwartz J.C."/>
            <person name="Hammond J.A."/>
            <person name="Schroeder S.G."/>
            <person name="Liu G.E."/>
            <person name="Dunham M."/>
            <person name="Shendure J."/>
            <person name="Sonstegard T.S."/>
            <person name="Phillippy A.M."/>
            <person name="Van Tassell C.P."/>
            <person name="Smith T.P."/>
        </authorList>
    </citation>
    <scope>NUCLEOTIDE SEQUENCE [LARGE SCALE GENOMIC DNA]</scope>
</reference>
<keyword evidence="3" id="KW-1185">Reference proteome</keyword>
<feature type="domain" description="KRAB" evidence="1">
    <location>
        <begin position="13"/>
        <end position="70"/>
    </location>
</feature>
<evidence type="ECO:0000313" key="3">
    <source>
        <dbReference type="Proteomes" id="UP000291000"/>
    </source>
</evidence>
<dbReference type="GO" id="GO:0006355">
    <property type="term" value="P:regulation of DNA-templated transcription"/>
    <property type="evidence" value="ECO:0007669"/>
    <property type="project" value="InterPro"/>
</dbReference>
<dbReference type="Pfam" id="PF01352">
    <property type="entry name" value="KRAB"/>
    <property type="match status" value="1"/>
</dbReference>
<proteinExistence type="predicted"/>
<dbReference type="Ensembl" id="ENSCHIT00000024235.1">
    <property type="protein sequence ID" value="ENSCHIP00000016428.1"/>
    <property type="gene ID" value="ENSCHIG00000016689.1"/>
</dbReference>
<dbReference type="Bgee" id="ENSCHIG00000016689">
    <property type="expression patterns" value="Expressed in adrenal gland and 9 other cell types or tissues"/>
</dbReference>
<dbReference type="GeneTree" id="ENSGT01030000234846"/>
<dbReference type="AlphaFoldDB" id="A0A452EWS4"/>
<dbReference type="EMBL" id="LWLT01000020">
    <property type="status" value="NOT_ANNOTATED_CDS"/>
    <property type="molecule type" value="Genomic_DNA"/>
</dbReference>
<protein>
    <recommendedName>
        <fullName evidence="1">KRAB domain-containing protein</fullName>
    </recommendedName>
</protein>
<reference evidence="2" key="2">
    <citation type="submission" date="2025-08" db="UniProtKB">
        <authorList>
            <consortium name="Ensembl"/>
        </authorList>
    </citation>
    <scope>IDENTIFICATION</scope>
</reference>
<organism evidence="2 3">
    <name type="scientific">Capra hircus</name>
    <name type="common">Goat</name>
    <dbReference type="NCBI Taxonomy" id="9925"/>
    <lineage>
        <taxon>Eukaryota</taxon>
        <taxon>Metazoa</taxon>
        <taxon>Chordata</taxon>
        <taxon>Craniata</taxon>
        <taxon>Vertebrata</taxon>
        <taxon>Euteleostomi</taxon>
        <taxon>Mammalia</taxon>
        <taxon>Eutheria</taxon>
        <taxon>Laurasiatheria</taxon>
        <taxon>Artiodactyla</taxon>
        <taxon>Ruminantia</taxon>
        <taxon>Pecora</taxon>
        <taxon>Bovidae</taxon>
        <taxon>Caprinae</taxon>
        <taxon>Capra</taxon>
    </lineage>
</organism>
<dbReference type="InterPro" id="IPR001909">
    <property type="entry name" value="KRAB"/>
</dbReference>
<dbReference type="PROSITE" id="PS50805">
    <property type="entry name" value="KRAB"/>
    <property type="match status" value="1"/>
</dbReference>
<reference evidence="2" key="3">
    <citation type="submission" date="2025-09" db="UniProtKB">
        <authorList>
            <consortium name="Ensembl"/>
        </authorList>
    </citation>
    <scope>IDENTIFICATION</scope>
</reference>
<dbReference type="SUPFAM" id="SSF109640">
    <property type="entry name" value="KRAB domain (Kruppel-associated box)"/>
    <property type="match status" value="1"/>
</dbReference>
<accession>A0A452EWS4</accession>
<name>A0A452EWS4_CAPHI</name>
<dbReference type="InterPro" id="IPR036051">
    <property type="entry name" value="KRAB_dom_sf"/>
</dbReference>
<evidence type="ECO:0000313" key="2">
    <source>
        <dbReference type="Ensembl" id="ENSCHIP00000016428.1"/>
    </source>
</evidence>
<sequence>RKEQESGMALSPLTFKDVFIDFTPKKWACMDPKDVMVETLRKLITSLCSRDLLRGISAFSLAVFWEPCFS</sequence>
<dbReference type="Gene3D" id="6.10.140.140">
    <property type="match status" value="1"/>
</dbReference>
<dbReference type="Proteomes" id="UP000291000">
    <property type="component" value="Chromosome 18"/>
</dbReference>
<evidence type="ECO:0000259" key="1">
    <source>
        <dbReference type="PROSITE" id="PS50805"/>
    </source>
</evidence>